<accession>A0ABV8UMC2</accession>
<dbReference type="RefSeq" id="WP_382422004.1">
    <property type="nucleotide sequence ID" value="NZ_JBHSCW010000003.1"/>
</dbReference>
<evidence type="ECO:0000313" key="4">
    <source>
        <dbReference type="EMBL" id="MFC4351679.1"/>
    </source>
</evidence>
<dbReference type="InterPro" id="IPR050832">
    <property type="entry name" value="Bact_Acetyltransf"/>
</dbReference>
<dbReference type="EMBL" id="JBHSCW010000003">
    <property type="protein sequence ID" value="MFC4351679.1"/>
    <property type="molecule type" value="Genomic_DNA"/>
</dbReference>
<dbReference type="EC" id="2.3.-.-" evidence="4"/>
<dbReference type="Pfam" id="PF13508">
    <property type="entry name" value="Acetyltransf_7"/>
    <property type="match status" value="1"/>
</dbReference>
<evidence type="ECO:0000259" key="3">
    <source>
        <dbReference type="PROSITE" id="PS51186"/>
    </source>
</evidence>
<dbReference type="Proteomes" id="UP001595799">
    <property type="component" value="Unassembled WGS sequence"/>
</dbReference>
<gene>
    <name evidence="4" type="ORF">ACFOW6_09015</name>
</gene>
<dbReference type="PANTHER" id="PTHR43877">
    <property type="entry name" value="AMINOALKYLPHOSPHONATE N-ACETYLTRANSFERASE-RELATED-RELATED"/>
    <property type="match status" value="1"/>
</dbReference>
<dbReference type="Gene3D" id="3.40.630.30">
    <property type="match status" value="1"/>
</dbReference>
<dbReference type="SUPFAM" id="SSF55729">
    <property type="entry name" value="Acyl-CoA N-acyltransferases (Nat)"/>
    <property type="match status" value="1"/>
</dbReference>
<organism evidence="4 5">
    <name type="scientific">Fodinicurvata halophila</name>
    <dbReference type="NCBI Taxonomy" id="1419723"/>
    <lineage>
        <taxon>Bacteria</taxon>
        <taxon>Pseudomonadati</taxon>
        <taxon>Pseudomonadota</taxon>
        <taxon>Alphaproteobacteria</taxon>
        <taxon>Rhodospirillales</taxon>
        <taxon>Rhodovibrionaceae</taxon>
        <taxon>Fodinicurvata</taxon>
    </lineage>
</organism>
<reference evidence="5" key="1">
    <citation type="journal article" date="2019" name="Int. J. Syst. Evol. Microbiol.">
        <title>The Global Catalogue of Microorganisms (GCM) 10K type strain sequencing project: providing services to taxonomists for standard genome sequencing and annotation.</title>
        <authorList>
            <consortium name="The Broad Institute Genomics Platform"/>
            <consortium name="The Broad Institute Genome Sequencing Center for Infectious Disease"/>
            <person name="Wu L."/>
            <person name="Ma J."/>
        </authorList>
    </citation>
    <scope>NUCLEOTIDE SEQUENCE [LARGE SCALE GENOMIC DNA]</scope>
    <source>
        <strain evidence="5">CECT 8472</strain>
    </source>
</reference>
<dbReference type="CDD" id="cd04301">
    <property type="entry name" value="NAT_SF"/>
    <property type="match status" value="1"/>
</dbReference>
<evidence type="ECO:0000256" key="1">
    <source>
        <dbReference type="ARBA" id="ARBA00022679"/>
    </source>
</evidence>
<proteinExistence type="predicted"/>
<comment type="caution">
    <text evidence="4">The sequence shown here is derived from an EMBL/GenBank/DDBJ whole genome shotgun (WGS) entry which is preliminary data.</text>
</comment>
<name>A0ABV8UMC2_9PROT</name>
<keyword evidence="1 4" id="KW-0808">Transferase</keyword>
<dbReference type="PROSITE" id="PS51186">
    <property type="entry name" value="GNAT"/>
    <property type="match status" value="1"/>
</dbReference>
<evidence type="ECO:0000256" key="2">
    <source>
        <dbReference type="ARBA" id="ARBA00023315"/>
    </source>
</evidence>
<dbReference type="InterPro" id="IPR016181">
    <property type="entry name" value="Acyl_CoA_acyltransferase"/>
</dbReference>
<keyword evidence="5" id="KW-1185">Reference proteome</keyword>
<protein>
    <submittedName>
        <fullName evidence="4">GNAT family N-acetyltransferase</fullName>
        <ecNumber evidence="4">2.3.-.-</ecNumber>
    </submittedName>
</protein>
<keyword evidence="2 4" id="KW-0012">Acyltransferase</keyword>
<feature type="domain" description="N-acetyltransferase" evidence="3">
    <location>
        <begin position="6"/>
        <end position="174"/>
    </location>
</feature>
<dbReference type="GO" id="GO:0016746">
    <property type="term" value="F:acyltransferase activity"/>
    <property type="evidence" value="ECO:0007669"/>
    <property type="project" value="UniProtKB-KW"/>
</dbReference>
<dbReference type="InterPro" id="IPR000182">
    <property type="entry name" value="GNAT_dom"/>
</dbReference>
<evidence type="ECO:0000313" key="5">
    <source>
        <dbReference type="Proteomes" id="UP001595799"/>
    </source>
</evidence>
<sequence>MNDTAFRVREATAMDGQSLAEIHVETWQAAYAGLVPDDYLVRLSVDDRTRYWRELAAQRKKTQVLVAENAARQVVGFAAWGRTRSKDLPYRAEIYELYVHPDWQNQGAGRALMTAVFEEIAAAGGFNACLWVLSGNHSRFFYEAMGGQSVGQRRERFAGADLDETAYAWPDLIGWLRSVKG</sequence>